<name>A0AAW2F4J2_9HYME</name>
<dbReference type="AlphaFoldDB" id="A0AAW2F4J2"/>
<evidence type="ECO:0000313" key="2">
    <source>
        <dbReference type="Proteomes" id="UP001430953"/>
    </source>
</evidence>
<accession>A0AAW2F4J2</accession>
<keyword evidence="2" id="KW-1185">Reference proteome</keyword>
<reference evidence="1 2" key="1">
    <citation type="submission" date="2023-03" db="EMBL/GenBank/DDBJ databases">
        <title>High recombination rates correlate with genetic variation in Cardiocondyla obscurior ants.</title>
        <authorList>
            <person name="Errbii M."/>
        </authorList>
    </citation>
    <scope>NUCLEOTIDE SEQUENCE [LARGE SCALE GENOMIC DNA]</scope>
    <source>
        <strain evidence="1">Alpha-2009</strain>
        <tissue evidence="1">Whole body</tissue>
    </source>
</reference>
<proteinExistence type="predicted"/>
<gene>
    <name evidence="1" type="ORF">PUN28_014475</name>
</gene>
<protein>
    <submittedName>
        <fullName evidence="1">Uncharacterized protein</fullName>
    </submittedName>
</protein>
<evidence type="ECO:0000313" key="1">
    <source>
        <dbReference type="EMBL" id="KAL0109426.1"/>
    </source>
</evidence>
<dbReference type="EMBL" id="JADYXP020000015">
    <property type="protein sequence ID" value="KAL0109426.1"/>
    <property type="molecule type" value="Genomic_DNA"/>
</dbReference>
<organism evidence="1 2">
    <name type="scientific">Cardiocondyla obscurior</name>
    <dbReference type="NCBI Taxonomy" id="286306"/>
    <lineage>
        <taxon>Eukaryota</taxon>
        <taxon>Metazoa</taxon>
        <taxon>Ecdysozoa</taxon>
        <taxon>Arthropoda</taxon>
        <taxon>Hexapoda</taxon>
        <taxon>Insecta</taxon>
        <taxon>Pterygota</taxon>
        <taxon>Neoptera</taxon>
        <taxon>Endopterygota</taxon>
        <taxon>Hymenoptera</taxon>
        <taxon>Apocrita</taxon>
        <taxon>Aculeata</taxon>
        <taxon>Formicoidea</taxon>
        <taxon>Formicidae</taxon>
        <taxon>Myrmicinae</taxon>
        <taxon>Cardiocondyla</taxon>
    </lineage>
</organism>
<dbReference type="Proteomes" id="UP001430953">
    <property type="component" value="Unassembled WGS sequence"/>
</dbReference>
<sequence length="121" mass="13621">MRFQFVASSAAFSSIGAGVVSPVRLEGEPERRGIKSFRGRSRITRTGRGQRKSRLKFNLPSPLHVRLIKPIRIDATAIRNPAIKIARRPSIRRDSLRIMGAPARFPSVRYADGPPKRFSRN</sequence>
<comment type="caution">
    <text evidence="1">The sequence shown here is derived from an EMBL/GenBank/DDBJ whole genome shotgun (WGS) entry which is preliminary data.</text>
</comment>